<proteinExistence type="predicted"/>
<dbReference type="AlphaFoldDB" id="A0AAD4HAP0"/>
<keyword evidence="3" id="KW-1185">Reference proteome</keyword>
<sequence>MDQHRVKEALSASSFYFFDIILRALRLLRIPLSVLLFLWMLASTMKHISSTLHTAFYPMCFLPLVSRSALCIEFVLARSPQQADFPHLMQYQSRMFEQILDGSVRGSGLSLEIRKAEFATADLATLVRHSNLLKSNDALADLLATFVRDAKMTARSLIKLSSKVAGAVDNIMAVNHYAMRTVEDAGENAPSPFSIMAFAPFRTTPTTQDIIMDAFSSAMEAFSRAIQRLILEAEICLRNLNMLEEDLSAIREAVMREDAFIAAEKSLLLEALWTKLGGNRQTLRGYEHHANLLMDVNDYRKQAQVHIMAVLQVLYSMSEDMEDLRERAAAPELVDERIPIQVHIQSIQNGLQRLQEGRARAKYKEEDVMRKALGFAANDHS</sequence>
<gene>
    <name evidence="2" type="ORF">F5891DRAFT_972198</name>
</gene>
<comment type="caution">
    <text evidence="2">The sequence shown here is derived from an EMBL/GenBank/DDBJ whole genome shotgun (WGS) entry which is preliminary data.</text>
</comment>
<organism evidence="2 3">
    <name type="scientific">Suillus fuscotomentosus</name>
    <dbReference type="NCBI Taxonomy" id="1912939"/>
    <lineage>
        <taxon>Eukaryota</taxon>
        <taxon>Fungi</taxon>
        <taxon>Dikarya</taxon>
        <taxon>Basidiomycota</taxon>
        <taxon>Agaricomycotina</taxon>
        <taxon>Agaricomycetes</taxon>
        <taxon>Agaricomycetidae</taxon>
        <taxon>Boletales</taxon>
        <taxon>Suillineae</taxon>
        <taxon>Suillaceae</taxon>
        <taxon>Suillus</taxon>
    </lineage>
</organism>
<evidence type="ECO:0000256" key="1">
    <source>
        <dbReference type="SAM" id="Phobius"/>
    </source>
</evidence>
<dbReference type="RefSeq" id="XP_041216171.1">
    <property type="nucleotide sequence ID" value="XM_041376365.1"/>
</dbReference>
<evidence type="ECO:0000313" key="2">
    <source>
        <dbReference type="EMBL" id="KAG1883525.1"/>
    </source>
</evidence>
<protein>
    <submittedName>
        <fullName evidence="2">Uncharacterized protein</fullName>
    </submittedName>
</protein>
<dbReference type="EMBL" id="JABBWK010000506">
    <property type="protein sequence ID" value="KAG1883525.1"/>
    <property type="molecule type" value="Genomic_DNA"/>
</dbReference>
<keyword evidence="1" id="KW-0812">Transmembrane</keyword>
<dbReference type="GeneID" id="64670663"/>
<reference evidence="2" key="1">
    <citation type="journal article" date="2020" name="New Phytol.">
        <title>Comparative genomics reveals dynamic genome evolution in host specialist ectomycorrhizal fungi.</title>
        <authorList>
            <person name="Lofgren L.A."/>
            <person name="Nguyen N.H."/>
            <person name="Vilgalys R."/>
            <person name="Ruytinx J."/>
            <person name="Liao H.L."/>
            <person name="Branco S."/>
            <person name="Kuo A."/>
            <person name="LaButti K."/>
            <person name="Lipzen A."/>
            <person name="Andreopoulos W."/>
            <person name="Pangilinan J."/>
            <person name="Riley R."/>
            <person name="Hundley H."/>
            <person name="Na H."/>
            <person name="Barry K."/>
            <person name="Grigoriev I.V."/>
            <person name="Stajich J.E."/>
            <person name="Kennedy P.G."/>
        </authorList>
    </citation>
    <scope>NUCLEOTIDE SEQUENCE</scope>
    <source>
        <strain evidence="2">FC203</strain>
    </source>
</reference>
<name>A0AAD4HAP0_9AGAM</name>
<keyword evidence="1" id="KW-0472">Membrane</keyword>
<accession>A0AAD4HAP0</accession>
<dbReference type="Proteomes" id="UP001195769">
    <property type="component" value="Unassembled WGS sequence"/>
</dbReference>
<feature type="transmembrane region" description="Helical" evidence="1">
    <location>
        <begin position="20"/>
        <end position="42"/>
    </location>
</feature>
<evidence type="ECO:0000313" key="3">
    <source>
        <dbReference type="Proteomes" id="UP001195769"/>
    </source>
</evidence>
<keyword evidence="1" id="KW-1133">Transmembrane helix</keyword>